<feature type="compositionally biased region" description="Gly residues" evidence="4">
    <location>
        <begin position="58"/>
        <end position="71"/>
    </location>
</feature>
<dbReference type="Proteomes" id="UP000095300">
    <property type="component" value="Unassembled WGS sequence"/>
</dbReference>
<proteinExistence type="inferred from homology"/>
<evidence type="ECO:0000256" key="3">
    <source>
        <dbReference type="ARBA" id="ARBA00034716"/>
    </source>
</evidence>
<name>A0A1I8QEA7_STOCA</name>
<dbReference type="OrthoDB" id="5875297at2759"/>
<evidence type="ECO:0000256" key="2">
    <source>
        <dbReference type="ARBA" id="ARBA00023242"/>
    </source>
</evidence>
<dbReference type="InterPro" id="IPR028271">
    <property type="entry name" value="RAMAC"/>
</dbReference>
<dbReference type="PANTHER" id="PTHR48168">
    <property type="entry name" value="RNA GUANINE-7 METHYLTRANSFERASE-ACTIVATING SUBUNIT-LIKE (PSEUDOGENE)-RELATED"/>
    <property type="match status" value="1"/>
</dbReference>
<dbReference type="KEGG" id="scac:106093238"/>
<dbReference type="VEuPathDB" id="VectorBase:SCAU016287"/>
<dbReference type="GO" id="GO:0106005">
    <property type="term" value="P:RNA 5'-cap (guanine-N7)-methylation"/>
    <property type="evidence" value="ECO:0007669"/>
    <property type="project" value="InterPro"/>
</dbReference>
<accession>A0A1I8QEA7</accession>
<evidence type="ECO:0008006" key="7">
    <source>
        <dbReference type="Google" id="ProtNLM"/>
    </source>
</evidence>
<dbReference type="AlphaFoldDB" id="A0A1I8QEA7"/>
<dbReference type="STRING" id="35570.A0A1I8QEA7"/>
<dbReference type="EnsemblMetazoa" id="SCAU016287-RA">
    <property type="protein sequence ID" value="SCAU016287-PA"/>
    <property type="gene ID" value="SCAU016287"/>
</dbReference>
<keyword evidence="2" id="KW-0539">Nucleus</keyword>
<comment type="similarity">
    <text evidence="3">Belongs to the RAM family.</text>
</comment>
<organism evidence="5 6">
    <name type="scientific">Stomoxys calcitrans</name>
    <name type="common">Stable fly</name>
    <name type="synonym">Conops calcitrans</name>
    <dbReference type="NCBI Taxonomy" id="35570"/>
    <lineage>
        <taxon>Eukaryota</taxon>
        <taxon>Metazoa</taxon>
        <taxon>Ecdysozoa</taxon>
        <taxon>Arthropoda</taxon>
        <taxon>Hexapoda</taxon>
        <taxon>Insecta</taxon>
        <taxon>Pterygota</taxon>
        <taxon>Neoptera</taxon>
        <taxon>Endopterygota</taxon>
        <taxon>Diptera</taxon>
        <taxon>Brachycera</taxon>
        <taxon>Muscomorpha</taxon>
        <taxon>Muscoidea</taxon>
        <taxon>Muscidae</taxon>
        <taxon>Stomoxys</taxon>
    </lineage>
</organism>
<reference evidence="5" key="1">
    <citation type="submission" date="2020-05" db="UniProtKB">
        <authorList>
            <consortium name="EnsemblMetazoa"/>
        </authorList>
    </citation>
    <scope>IDENTIFICATION</scope>
    <source>
        <strain evidence="5">USDA</strain>
    </source>
</reference>
<gene>
    <name evidence="5" type="primary">106093238</name>
</gene>
<evidence type="ECO:0000313" key="5">
    <source>
        <dbReference type="EnsemblMetazoa" id="SCAU016287-PA"/>
    </source>
</evidence>
<evidence type="ECO:0000256" key="1">
    <source>
        <dbReference type="ARBA" id="ARBA00004123"/>
    </source>
</evidence>
<feature type="region of interest" description="Disordered" evidence="4">
    <location>
        <begin position="40"/>
        <end position="152"/>
    </location>
</feature>
<protein>
    <recommendedName>
        <fullName evidence="7">RNMT-activating mini protein</fullName>
    </recommendedName>
</protein>
<comment type="subcellular location">
    <subcellularLocation>
        <location evidence="1">Nucleus</location>
    </subcellularLocation>
</comment>
<sequence length="152" mass="17211">MVDPNRKINRLTDRDIEFLEECEREFSMRYTNEDAEFMEHCSKPLPDPPIVDNWTFVSGGGGSGFRDGGSGESRARNHHRSWRRGHGEGGGGGTGPHRNFRHRRGGGRFQNGYDNRDRGSHSGHRGSQQQHAYHAPMNVRRDYGNFVAASKD</sequence>
<dbReference type="PANTHER" id="PTHR48168:SF1">
    <property type="entry name" value="RNA GUANINE-N7 METHYLTRANSFERASE ACTIVATING SUBUNIT-RELATED"/>
    <property type="match status" value="1"/>
</dbReference>
<dbReference type="GO" id="GO:0031533">
    <property type="term" value="C:mRNA capping enzyme complex"/>
    <property type="evidence" value="ECO:0007669"/>
    <property type="project" value="InterPro"/>
</dbReference>
<evidence type="ECO:0000313" key="6">
    <source>
        <dbReference type="Proteomes" id="UP000095300"/>
    </source>
</evidence>
<keyword evidence="6" id="KW-1185">Reference proteome</keyword>
<evidence type="ECO:0000256" key="4">
    <source>
        <dbReference type="SAM" id="MobiDB-lite"/>
    </source>
</evidence>
<dbReference type="Pfam" id="PF15320">
    <property type="entry name" value="RAM"/>
    <property type="match status" value="1"/>
</dbReference>
<dbReference type="GO" id="GO:0003723">
    <property type="term" value="F:RNA binding"/>
    <property type="evidence" value="ECO:0007669"/>
    <property type="project" value="InterPro"/>
</dbReference>